<dbReference type="AlphaFoldDB" id="A0A061RG96"/>
<evidence type="ECO:0000313" key="1">
    <source>
        <dbReference type="EMBL" id="JAC69804.1"/>
    </source>
</evidence>
<accession>A0A061RG96</accession>
<feature type="non-terminal residue" evidence="1">
    <location>
        <position position="1"/>
    </location>
</feature>
<dbReference type="EMBL" id="GBEZ01016447">
    <property type="protein sequence ID" value="JAC69804.1"/>
    <property type="molecule type" value="Transcribed_RNA"/>
</dbReference>
<gene>
    <name evidence="1" type="ORF">TSPGSL018_5510</name>
</gene>
<protein>
    <submittedName>
        <fullName evidence="1">Uncharacterized protein</fullName>
    </submittedName>
</protein>
<name>A0A061RG96_9CHLO</name>
<reference evidence="1" key="1">
    <citation type="submission" date="2014-05" db="EMBL/GenBank/DDBJ databases">
        <title>The transcriptome of the halophilic microalga Tetraselmis sp. GSL018 isolated from the Great Salt Lake, Utah.</title>
        <authorList>
            <person name="Jinkerson R.E."/>
            <person name="D'Adamo S."/>
            <person name="Posewitz M.C."/>
        </authorList>
    </citation>
    <scope>NUCLEOTIDE SEQUENCE</scope>
    <source>
        <strain evidence="1">GSL018</strain>
    </source>
</reference>
<sequence>VTGFMLWDETYTGIGHAHSPKQNCHPANLLLFVYFGKYCKTSEAFETTRQFLSRKATTIRN</sequence>
<proteinExistence type="predicted"/>
<organism evidence="1">
    <name type="scientific">Tetraselmis sp. GSL018</name>
    <dbReference type="NCBI Taxonomy" id="582737"/>
    <lineage>
        <taxon>Eukaryota</taxon>
        <taxon>Viridiplantae</taxon>
        <taxon>Chlorophyta</taxon>
        <taxon>core chlorophytes</taxon>
        <taxon>Chlorodendrophyceae</taxon>
        <taxon>Chlorodendrales</taxon>
        <taxon>Chlorodendraceae</taxon>
        <taxon>Tetraselmis</taxon>
    </lineage>
</organism>